<feature type="non-terminal residue" evidence="3">
    <location>
        <position position="67"/>
    </location>
</feature>
<dbReference type="InterPro" id="IPR031310">
    <property type="entry name" value="Ribosomal_uL5_N"/>
</dbReference>
<proteinExistence type="predicted"/>
<gene>
    <name evidence="3" type="ORF">A3C96_01150</name>
</gene>
<dbReference type="Pfam" id="PF00281">
    <property type="entry name" value="Ribosomal_L5"/>
    <property type="match status" value="1"/>
</dbReference>
<dbReference type="Gene3D" id="3.30.1440.10">
    <property type="match status" value="1"/>
</dbReference>
<reference evidence="3 4" key="1">
    <citation type="journal article" date="2016" name="Nat. Commun.">
        <title>Thousands of microbial genomes shed light on interconnected biogeochemical processes in an aquifer system.</title>
        <authorList>
            <person name="Anantharaman K."/>
            <person name="Brown C.T."/>
            <person name="Hug L.A."/>
            <person name="Sharon I."/>
            <person name="Castelle C.J."/>
            <person name="Probst A.J."/>
            <person name="Thomas B.C."/>
            <person name="Singh A."/>
            <person name="Wilkins M.J."/>
            <person name="Karaoz U."/>
            <person name="Brodie E.L."/>
            <person name="Williams K.H."/>
            <person name="Hubbard S.S."/>
            <person name="Banfield J.F."/>
        </authorList>
    </citation>
    <scope>NUCLEOTIDE SEQUENCE [LARGE SCALE GENOMIC DNA]</scope>
</reference>
<dbReference type="GO" id="GO:0005840">
    <property type="term" value="C:ribosome"/>
    <property type="evidence" value="ECO:0007669"/>
    <property type="project" value="UniProtKB-KW"/>
</dbReference>
<feature type="domain" description="Large ribosomal subunit protein uL5 N-terminal" evidence="2">
    <location>
        <begin position="28"/>
        <end position="67"/>
    </location>
</feature>
<dbReference type="AlphaFoldDB" id="A0A1F7U2I1"/>
<organism evidence="3 4">
    <name type="scientific">Candidatus Uhrbacteria bacterium RIFCSPHIGHO2_02_FULL_60_10</name>
    <dbReference type="NCBI Taxonomy" id="1802392"/>
    <lineage>
        <taxon>Bacteria</taxon>
        <taxon>Candidatus Uhriibacteriota</taxon>
    </lineage>
</organism>
<sequence length="67" mass="7503">MSDNKSRLQKFYEQKVAAKLIEDLGLKNKMAVPKLTKVTLNVGLKQGLKDPKFVDAAERTLTRISGQ</sequence>
<dbReference type="SUPFAM" id="SSF55282">
    <property type="entry name" value="RL5-like"/>
    <property type="match status" value="1"/>
</dbReference>
<accession>A0A1F7U2I1</accession>
<evidence type="ECO:0000256" key="1">
    <source>
        <dbReference type="ARBA" id="ARBA00035461"/>
    </source>
</evidence>
<keyword evidence="3" id="KW-0689">Ribosomal protein</keyword>
<comment type="caution">
    <text evidence="3">The sequence shown here is derived from an EMBL/GenBank/DDBJ whole genome shotgun (WGS) entry which is preliminary data.</text>
</comment>
<evidence type="ECO:0000259" key="2">
    <source>
        <dbReference type="Pfam" id="PF00281"/>
    </source>
</evidence>
<name>A0A1F7U2I1_9BACT</name>
<dbReference type="EMBL" id="MGEA01000094">
    <property type="protein sequence ID" value="OGL72493.1"/>
    <property type="molecule type" value="Genomic_DNA"/>
</dbReference>
<evidence type="ECO:0000313" key="4">
    <source>
        <dbReference type="Proteomes" id="UP000177088"/>
    </source>
</evidence>
<dbReference type="Proteomes" id="UP000177088">
    <property type="component" value="Unassembled WGS sequence"/>
</dbReference>
<evidence type="ECO:0000313" key="3">
    <source>
        <dbReference type="EMBL" id="OGL72493.1"/>
    </source>
</evidence>
<keyword evidence="3" id="KW-0687">Ribonucleoprotein</keyword>
<dbReference type="InterPro" id="IPR022803">
    <property type="entry name" value="Ribosomal_uL5_dom_sf"/>
</dbReference>
<protein>
    <recommendedName>
        <fullName evidence="1">50S ribosomal protein L5</fullName>
    </recommendedName>
</protein>